<proteinExistence type="predicted"/>
<name>B6BMZ8_SULGG</name>
<accession>H1FXV7</accession>
<dbReference type="Gene3D" id="3.40.710.10">
    <property type="entry name" value="DD-peptidase/beta-lactamase superfamily"/>
    <property type="match status" value="1"/>
</dbReference>
<dbReference type="InterPro" id="IPR001466">
    <property type="entry name" value="Beta-lactam-related"/>
</dbReference>
<dbReference type="InterPro" id="IPR012338">
    <property type="entry name" value="Beta-lactam/transpept-like"/>
</dbReference>
<keyword evidence="3" id="KW-1185">Reference proteome</keyword>
<protein>
    <submittedName>
        <fullName evidence="2">Transpeptidase, Beta-lactamase like protein</fullName>
    </submittedName>
</protein>
<gene>
    <name evidence="2" type="ORF">SMGD1_2204</name>
</gene>
<evidence type="ECO:0000259" key="1">
    <source>
        <dbReference type="Pfam" id="PF00144"/>
    </source>
</evidence>
<sequence length="298" mass="35235">MGWSINKLAKAKKYSQNISRSSVLIIENGVIVYSWGDLKKKYNLYSIRKSILSATYGKYILNKTIDINSTLQKLNINDINNLTDTEREAKISDLLKSRSGVYHPAAYETKKMKEIRPLRGSHKANEYWYYNNWDFNTLLTIFEQETKKSFFKTFKNDIADKIKMQNLKLEDMRYVYDKKSSIHPAYPFRMNILDLARFGLLMENNGKWHNNSIISKQWIQESFKKYTILDNKFCNSYGYMWWSSKDIYCARGFGGQWLVILPKLNIVIVHLVDIKKSNRINTKEFKNLFFKIINSKLL</sequence>
<dbReference type="PANTHER" id="PTHR43283:SF7">
    <property type="entry name" value="BETA-LACTAMASE-RELATED DOMAIN-CONTAINING PROTEIN"/>
    <property type="match status" value="1"/>
</dbReference>
<feature type="domain" description="Beta-lactamase-related" evidence="1">
    <location>
        <begin position="10"/>
        <end position="281"/>
    </location>
</feature>
<dbReference type="SUPFAM" id="SSF56601">
    <property type="entry name" value="beta-lactamase/transpeptidase-like"/>
    <property type="match status" value="1"/>
</dbReference>
<organism evidence="2 3">
    <name type="scientific">Sulfurimonas gotlandica (strain DSM 19862 / JCM 16533 / GD1)</name>
    <dbReference type="NCBI Taxonomy" id="929558"/>
    <lineage>
        <taxon>Bacteria</taxon>
        <taxon>Pseudomonadati</taxon>
        <taxon>Campylobacterota</taxon>
        <taxon>Epsilonproteobacteria</taxon>
        <taxon>Campylobacterales</taxon>
        <taxon>Sulfurimonadaceae</taxon>
        <taxon>Sulfurimonas</taxon>
    </lineage>
</organism>
<evidence type="ECO:0000313" key="2">
    <source>
        <dbReference type="EMBL" id="EHP30727.1"/>
    </source>
</evidence>
<dbReference type="OrthoDB" id="8922993at2"/>
<dbReference type="Pfam" id="PF00144">
    <property type="entry name" value="Beta-lactamase"/>
    <property type="match status" value="1"/>
</dbReference>
<dbReference type="eggNOG" id="COG1680">
    <property type="taxonomic scope" value="Bacteria"/>
</dbReference>
<dbReference type="PANTHER" id="PTHR43283">
    <property type="entry name" value="BETA-LACTAMASE-RELATED"/>
    <property type="match status" value="1"/>
</dbReference>
<accession>B6BMZ8</accession>
<dbReference type="AlphaFoldDB" id="B6BMZ8"/>
<comment type="caution">
    <text evidence="2">The sequence shown here is derived from an EMBL/GenBank/DDBJ whole genome shotgun (WGS) entry which is preliminary data.</text>
</comment>
<dbReference type="Proteomes" id="UP000006431">
    <property type="component" value="Unassembled WGS sequence"/>
</dbReference>
<evidence type="ECO:0000313" key="3">
    <source>
        <dbReference type="Proteomes" id="UP000006431"/>
    </source>
</evidence>
<dbReference type="PATRIC" id="fig|929558.5.peg.2194"/>
<dbReference type="HOGENOM" id="CLU_030169_2_0_7"/>
<dbReference type="EMBL" id="AFRZ01000001">
    <property type="protein sequence ID" value="EHP30727.1"/>
    <property type="molecule type" value="Genomic_DNA"/>
</dbReference>
<dbReference type="STRING" id="929558.SMGD1_2204"/>
<dbReference type="InterPro" id="IPR050789">
    <property type="entry name" value="Diverse_Enzym_Activities"/>
</dbReference>
<reference evidence="2 3" key="1">
    <citation type="journal article" date="2012" name="Proc. Natl. Acad. Sci. U.S.A.">
        <title>Genome and physiology of a model Epsilonproteobacterium responsible for sulfide detoxification in marine oxygen depletion zones.</title>
        <authorList>
            <person name="Grote J."/>
            <person name="Schott T."/>
            <person name="Bruckner C.G."/>
            <person name="Glockner F.O."/>
            <person name="Jost G."/>
            <person name="Teeling H."/>
            <person name="Labrenz M."/>
            <person name="Jurgens K."/>
        </authorList>
    </citation>
    <scope>NUCLEOTIDE SEQUENCE [LARGE SCALE GENOMIC DNA]</scope>
    <source>
        <strain evidence="2 3">GD1</strain>
    </source>
</reference>